<evidence type="ECO:0000256" key="3">
    <source>
        <dbReference type="ARBA" id="ARBA00022089"/>
    </source>
</evidence>
<evidence type="ECO:0000256" key="8">
    <source>
        <dbReference type="ARBA" id="ARBA00023136"/>
    </source>
</evidence>
<evidence type="ECO:0000256" key="7">
    <source>
        <dbReference type="ARBA" id="ARBA00022989"/>
    </source>
</evidence>
<accession>A0A0C3P670</accession>
<gene>
    <name evidence="12" type="ORF">M404DRAFT_631598</name>
</gene>
<keyword evidence="7 10" id="KW-1133">Transmembrane helix</keyword>
<evidence type="ECO:0000256" key="9">
    <source>
        <dbReference type="ARBA" id="ARBA00023316"/>
    </source>
</evidence>
<evidence type="ECO:0000313" key="13">
    <source>
        <dbReference type="Proteomes" id="UP000054217"/>
    </source>
</evidence>
<dbReference type="GO" id="GO:0009272">
    <property type="term" value="P:fungal-type cell wall biogenesis"/>
    <property type="evidence" value="ECO:0007669"/>
    <property type="project" value="TreeGrafter"/>
</dbReference>
<protein>
    <recommendedName>
        <fullName evidence="3">Protein BIG1</fullName>
    </recommendedName>
</protein>
<dbReference type="HOGENOM" id="CLU_083986_0_0_1"/>
<evidence type="ECO:0000256" key="1">
    <source>
        <dbReference type="ARBA" id="ARBA00004115"/>
    </source>
</evidence>
<keyword evidence="5 11" id="KW-0732">Signal</keyword>
<dbReference type="EMBL" id="KN831978">
    <property type="protein sequence ID" value="KIO03046.1"/>
    <property type="molecule type" value="Genomic_DNA"/>
</dbReference>
<sequence length="279" mass="30198">MIAHTVLLALLPVAGVFGFSNTVPFVAWSSKSTHPSHGALLESITQDENICSFDAIFVIDHPGLHNSDLRGLHPSCGVATALKNAPSSRQFPHVERRIVSPDPDSFSERVANQCDFALVDIRPESGVWTLDGNKKHILTMSMPPLGGPATHRKIVMSQHEQLISGALEKLAVLSPNHLVLYSGAPLPAEKRQLSEFDPDFDEDGDDPVFQANIVATAPTDGSILQRYQLLTPALIMSLLLVFVILIPIVVLGITALASIQSPLRTEVPASYSAHEKKVQ</sequence>
<evidence type="ECO:0000256" key="2">
    <source>
        <dbReference type="ARBA" id="ARBA00008203"/>
    </source>
</evidence>
<evidence type="ECO:0000256" key="10">
    <source>
        <dbReference type="SAM" id="Phobius"/>
    </source>
</evidence>
<dbReference type="PANTHER" id="PTHR28285:SF1">
    <property type="entry name" value="PROTEIN BIG1"/>
    <property type="match status" value="1"/>
</dbReference>
<dbReference type="AlphaFoldDB" id="A0A0C3P670"/>
<dbReference type="GO" id="GO:0005789">
    <property type="term" value="C:endoplasmic reticulum membrane"/>
    <property type="evidence" value="ECO:0007669"/>
    <property type="project" value="UniProtKB-SubCell"/>
</dbReference>
<dbReference type="InParanoid" id="A0A0C3P670"/>
<keyword evidence="9" id="KW-0961">Cell wall biogenesis/degradation</keyword>
<evidence type="ECO:0000256" key="6">
    <source>
        <dbReference type="ARBA" id="ARBA00022824"/>
    </source>
</evidence>
<feature type="transmembrane region" description="Helical" evidence="10">
    <location>
        <begin position="233"/>
        <end position="257"/>
    </location>
</feature>
<reference evidence="12 13" key="1">
    <citation type="submission" date="2014-04" db="EMBL/GenBank/DDBJ databases">
        <authorList>
            <consortium name="DOE Joint Genome Institute"/>
            <person name="Kuo A."/>
            <person name="Kohler A."/>
            <person name="Costa M.D."/>
            <person name="Nagy L.G."/>
            <person name="Floudas D."/>
            <person name="Copeland A."/>
            <person name="Barry K.W."/>
            <person name="Cichocki N."/>
            <person name="Veneault-Fourrey C."/>
            <person name="LaButti K."/>
            <person name="Lindquist E.A."/>
            <person name="Lipzen A."/>
            <person name="Lundell T."/>
            <person name="Morin E."/>
            <person name="Murat C."/>
            <person name="Sun H."/>
            <person name="Tunlid A."/>
            <person name="Henrissat B."/>
            <person name="Grigoriev I.V."/>
            <person name="Hibbett D.S."/>
            <person name="Martin F."/>
            <person name="Nordberg H.P."/>
            <person name="Cantor M.N."/>
            <person name="Hua S.X."/>
        </authorList>
    </citation>
    <scope>NUCLEOTIDE SEQUENCE [LARGE SCALE GENOMIC DNA]</scope>
    <source>
        <strain evidence="12 13">Marx 270</strain>
    </source>
</reference>
<organism evidence="12 13">
    <name type="scientific">Pisolithus tinctorius Marx 270</name>
    <dbReference type="NCBI Taxonomy" id="870435"/>
    <lineage>
        <taxon>Eukaryota</taxon>
        <taxon>Fungi</taxon>
        <taxon>Dikarya</taxon>
        <taxon>Basidiomycota</taxon>
        <taxon>Agaricomycotina</taxon>
        <taxon>Agaricomycetes</taxon>
        <taxon>Agaricomycetidae</taxon>
        <taxon>Boletales</taxon>
        <taxon>Sclerodermatineae</taxon>
        <taxon>Pisolithaceae</taxon>
        <taxon>Pisolithus</taxon>
    </lineage>
</organism>
<proteinExistence type="inferred from homology"/>
<feature type="chain" id="PRO_5002180396" description="Protein BIG1" evidence="11">
    <location>
        <begin position="19"/>
        <end position="279"/>
    </location>
</feature>
<evidence type="ECO:0000256" key="11">
    <source>
        <dbReference type="SAM" id="SignalP"/>
    </source>
</evidence>
<reference evidence="13" key="2">
    <citation type="submission" date="2015-01" db="EMBL/GenBank/DDBJ databases">
        <title>Evolutionary Origins and Diversification of the Mycorrhizal Mutualists.</title>
        <authorList>
            <consortium name="DOE Joint Genome Institute"/>
            <consortium name="Mycorrhizal Genomics Consortium"/>
            <person name="Kohler A."/>
            <person name="Kuo A."/>
            <person name="Nagy L.G."/>
            <person name="Floudas D."/>
            <person name="Copeland A."/>
            <person name="Barry K.W."/>
            <person name="Cichocki N."/>
            <person name="Veneault-Fourrey C."/>
            <person name="LaButti K."/>
            <person name="Lindquist E.A."/>
            <person name="Lipzen A."/>
            <person name="Lundell T."/>
            <person name="Morin E."/>
            <person name="Murat C."/>
            <person name="Riley R."/>
            <person name="Ohm R."/>
            <person name="Sun H."/>
            <person name="Tunlid A."/>
            <person name="Henrissat B."/>
            <person name="Grigoriev I.V."/>
            <person name="Hibbett D.S."/>
            <person name="Martin F."/>
        </authorList>
    </citation>
    <scope>NUCLEOTIDE SEQUENCE [LARGE SCALE GENOMIC DNA]</scope>
    <source>
        <strain evidence="13">Marx 270</strain>
    </source>
</reference>
<keyword evidence="8 10" id="KW-0472">Membrane</keyword>
<dbReference type="OrthoDB" id="10029326at2759"/>
<comment type="similarity">
    <text evidence="2">Belongs to the BIG1 family.</text>
</comment>
<evidence type="ECO:0000256" key="5">
    <source>
        <dbReference type="ARBA" id="ARBA00022729"/>
    </source>
</evidence>
<feature type="signal peptide" evidence="11">
    <location>
        <begin position="1"/>
        <end position="18"/>
    </location>
</feature>
<name>A0A0C3P670_PISTI</name>
<keyword evidence="4 10" id="KW-0812">Transmembrane</keyword>
<keyword evidence="6" id="KW-0256">Endoplasmic reticulum</keyword>
<evidence type="ECO:0000256" key="4">
    <source>
        <dbReference type="ARBA" id="ARBA00022692"/>
    </source>
</evidence>
<dbReference type="PANTHER" id="PTHR28285">
    <property type="entry name" value="PROTEIN BIG1"/>
    <property type="match status" value="1"/>
</dbReference>
<evidence type="ECO:0000313" key="12">
    <source>
        <dbReference type="EMBL" id="KIO03046.1"/>
    </source>
</evidence>
<dbReference type="GO" id="GO:0071555">
    <property type="term" value="P:cell wall organization"/>
    <property type="evidence" value="ECO:0007669"/>
    <property type="project" value="UniProtKB-KW"/>
</dbReference>
<keyword evidence="13" id="KW-1185">Reference proteome</keyword>
<dbReference type="InterPro" id="IPR037654">
    <property type="entry name" value="Big1"/>
</dbReference>
<dbReference type="GO" id="GO:0006078">
    <property type="term" value="P:(1-&gt;6)-beta-D-glucan biosynthetic process"/>
    <property type="evidence" value="ECO:0007669"/>
    <property type="project" value="TreeGrafter"/>
</dbReference>
<dbReference type="Proteomes" id="UP000054217">
    <property type="component" value="Unassembled WGS sequence"/>
</dbReference>
<comment type="subcellular location">
    <subcellularLocation>
        <location evidence="1">Endoplasmic reticulum membrane</location>
        <topology evidence="1">Single-pass type I membrane protein</topology>
    </subcellularLocation>
</comment>